<dbReference type="InterPro" id="IPR001878">
    <property type="entry name" value="Znf_CCHC"/>
</dbReference>
<keyword evidence="1" id="KW-0862">Zinc</keyword>
<dbReference type="SUPFAM" id="SSF57756">
    <property type="entry name" value="Retrovirus zinc finger-like domains"/>
    <property type="match status" value="1"/>
</dbReference>
<dbReference type="GO" id="GO:0008270">
    <property type="term" value="F:zinc ion binding"/>
    <property type="evidence" value="ECO:0007669"/>
    <property type="project" value="UniProtKB-KW"/>
</dbReference>
<evidence type="ECO:0000256" key="2">
    <source>
        <dbReference type="SAM" id="MobiDB-lite"/>
    </source>
</evidence>
<evidence type="ECO:0000313" key="4">
    <source>
        <dbReference type="EMBL" id="GAU50521.1"/>
    </source>
</evidence>
<dbReference type="GO" id="GO:0003676">
    <property type="term" value="F:nucleic acid binding"/>
    <property type="evidence" value="ECO:0007669"/>
    <property type="project" value="InterPro"/>
</dbReference>
<dbReference type="OrthoDB" id="783026at2759"/>
<dbReference type="AlphaFoldDB" id="A0A2Z6P221"/>
<organism evidence="4 5">
    <name type="scientific">Trifolium subterraneum</name>
    <name type="common">Subterranean clover</name>
    <dbReference type="NCBI Taxonomy" id="3900"/>
    <lineage>
        <taxon>Eukaryota</taxon>
        <taxon>Viridiplantae</taxon>
        <taxon>Streptophyta</taxon>
        <taxon>Embryophyta</taxon>
        <taxon>Tracheophyta</taxon>
        <taxon>Spermatophyta</taxon>
        <taxon>Magnoliopsida</taxon>
        <taxon>eudicotyledons</taxon>
        <taxon>Gunneridae</taxon>
        <taxon>Pentapetalae</taxon>
        <taxon>rosids</taxon>
        <taxon>fabids</taxon>
        <taxon>Fabales</taxon>
        <taxon>Fabaceae</taxon>
        <taxon>Papilionoideae</taxon>
        <taxon>50 kb inversion clade</taxon>
        <taxon>NPAAA clade</taxon>
        <taxon>Hologalegina</taxon>
        <taxon>IRL clade</taxon>
        <taxon>Trifolieae</taxon>
        <taxon>Trifolium</taxon>
    </lineage>
</organism>
<evidence type="ECO:0000313" key="5">
    <source>
        <dbReference type="Proteomes" id="UP000242715"/>
    </source>
</evidence>
<evidence type="ECO:0000256" key="1">
    <source>
        <dbReference type="PROSITE-ProRule" id="PRU00047"/>
    </source>
</evidence>
<name>A0A2Z6P221_TRISU</name>
<dbReference type="Pfam" id="PF14223">
    <property type="entry name" value="Retrotran_gag_2"/>
    <property type="match status" value="1"/>
</dbReference>
<keyword evidence="5" id="KW-1185">Reference proteome</keyword>
<gene>
    <name evidence="4" type="ORF">TSUD_177710</name>
</gene>
<dbReference type="Proteomes" id="UP000242715">
    <property type="component" value="Unassembled WGS sequence"/>
</dbReference>
<keyword evidence="1" id="KW-0863">Zinc-finger</keyword>
<dbReference type="EMBL" id="DF974791">
    <property type="protein sequence ID" value="GAU50521.1"/>
    <property type="molecule type" value="Genomic_DNA"/>
</dbReference>
<keyword evidence="1" id="KW-0479">Metal-binding</keyword>
<accession>A0A2Z6P221</accession>
<dbReference type="PANTHER" id="PTHR35317:SF34">
    <property type="match status" value="1"/>
</dbReference>
<proteinExistence type="predicted"/>
<dbReference type="SUPFAM" id="SSF56672">
    <property type="entry name" value="DNA/RNA polymerases"/>
    <property type="match status" value="1"/>
</dbReference>
<dbReference type="Pfam" id="PF13976">
    <property type="entry name" value="gag_pre-integrs"/>
    <property type="match status" value="1"/>
</dbReference>
<dbReference type="PANTHER" id="PTHR35317">
    <property type="entry name" value="OS04G0629600 PROTEIN"/>
    <property type="match status" value="1"/>
</dbReference>
<feature type="domain" description="CCHC-type" evidence="3">
    <location>
        <begin position="246"/>
        <end position="261"/>
    </location>
</feature>
<feature type="compositionally biased region" description="Basic residues" evidence="2">
    <location>
        <begin position="222"/>
        <end position="236"/>
    </location>
</feature>
<evidence type="ECO:0000259" key="3">
    <source>
        <dbReference type="PROSITE" id="PS50158"/>
    </source>
</evidence>
<dbReference type="InterPro" id="IPR036875">
    <property type="entry name" value="Znf_CCHC_sf"/>
</dbReference>
<sequence>MAEKSEFLHPSVPKFDGYYEHWAILMENLLRSKEFWPLIETGVTVAPPNATAEQLRIANESKLRDLKVKNYLFQSIDRTIMETILMRETAKDIWDAMQRKYQGSTKVKRAQLQALRREFEVLGMRDGESVDDYFVRVLTIANRMTAHGERLETLAIVEKILRSMHPKFNHVVCSIEVSCDVTSLSVEELQSSLLVHEQRLKGQQESIQEQALKVSSGGRGYGRGRGRSSSRGRGRGKPIDKETIECFKCHKLGHYRNECPDWGENANYVEFNDEEETLLMARTDQEGTIREEVWYVDSDCSNHMIVVHEWKGFMNGKKNVTIIFKNDICKAYDDEKGLIFSTQMSTNRMYVVAAPVIVPMCLQTSSEDKTQLWHNRYGHLSINGLKLLHNKDMVKGLPAIGNMEDKCTDCLTGKQQRQAIPKQANWRATTKFQLIHSDICGPINPCSNGGKSTVDAPTSAVEVPIENNVTDNGSTDAEDQEHQVVQNLSSDDDNELGPRIRKTPGHLRDFVIGREAEEEQELHSLAVYSVGEDPTSYEEASKSHKWKQAMDVEIEAIEANNTWELIDLPKGAKAIGVKWVYKTKYNEMGKIDKFKARLVVKGYSQKYGIDYNEVFAPVARWETIRTVLAFAASKGWCVYQLDVKSAFLHGDLDEDIYVEHPLGYHQGDNNKVYKLKKALYGLRQAPRAWYSKIEAYFLCNNPSLIAKFKESMKKRFAMSDLGKMKFFLGVEVNQSDEGCKLVKDENGKACDAKIYKQMVGSLMYLLATRPDLAFAVCLVARFMERPTEIHIAAIKRIMRYVKGTVSLGIMYKKTDENLQLHGWSDSDYAGDLDDRKSTSGSSIKLSKNPILHGRCKHIDVRFHFLRDLTKDGIVELIHCKSHDQLADAMTKPLKVDTFCRLRSSIGVIKLF</sequence>
<feature type="region of interest" description="Disordered" evidence="2">
    <location>
        <begin position="206"/>
        <end position="238"/>
    </location>
</feature>
<dbReference type="InterPro" id="IPR043502">
    <property type="entry name" value="DNA/RNA_pol_sf"/>
</dbReference>
<dbReference type="PROSITE" id="PS50158">
    <property type="entry name" value="ZF_CCHC"/>
    <property type="match status" value="1"/>
</dbReference>
<dbReference type="InterPro" id="IPR025724">
    <property type="entry name" value="GAG-pre-integrase_dom"/>
</dbReference>
<dbReference type="CDD" id="cd09272">
    <property type="entry name" value="RNase_HI_RT_Ty1"/>
    <property type="match status" value="1"/>
</dbReference>
<reference evidence="5" key="1">
    <citation type="journal article" date="2017" name="Front. Plant Sci.">
        <title>Climate Clever Clovers: New Paradigm to Reduce the Environmental Footprint of Ruminants by Breeding Low Methanogenic Forages Utilizing Haplotype Variation.</title>
        <authorList>
            <person name="Kaur P."/>
            <person name="Appels R."/>
            <person name="Bayer P.E."/>
            <person name="Keeble-Gagnere G."/>
            <person name="Wang J."/>
            <person name="Hirakawa H."/>
            <person name="Shirasawa K."/>
            <person name="Vercoe P."/>
            <person name="Stefanova K."/>
            <person name="Durmic Z."/>
            <person name="Nichols P."/>
            <person name="Revell C."/>
            <person name="Isobe S.N."/>
            <person name="Edwards D."/>
            <person name="Erskine W."/>
        </authorList>
    </citation>
    <scope>NUCLEOTIDE SEQUENCE [LARGE SCALE GENOMIC DNA]</scope>
    <source>
        <strain evidence="5">cv. Daliak</strain>
    </source>
</reference>
<dbReference type="Pfam" id="PF07727">
    <property type="entry name" value="RVT_2"/>
    <property type="match status" value="1"/>
</dbReference>
<dbReference type="InterPro" id="IPR013103">
    <property type="entry name" value="RVT_2"/>
</dbReference>
<protein>
    <recommendedName>
        <fullName evidence="3">CCHC-type domain-containing protein</fullName>
    </recommendedName>
</protein>
<dbReference type="Gene3D" id="4.10.60.10">
    <property type="entry name" value="Zinc finger, CCHC-type"/>
    <property type="match status" value="1"/>
</dbReference>